<evidence type="ECO:0000313" key="2">
    <source>
        <dbReference type="Proteomes" id="UP000194798"/>
    </source>
</evidence>
<proteinExistence type="predicted"/>
<dbReference type="Proteomes" id="UP000194798">
    <property type="component" value="Unassembled WGS sequence"/>
</dbReference>
<dbReference type="RefSeq" id="WP_086488627.1">
    <property type="nucleotide sequence ID" value="NZ_MSLT01000018.1"/>
</dbReference>
<name>A0A251X7K9_9GAMM</name>
<organism evidence="1 2">
    <name type="scientific">Thioflexithrix psekupsensis</name>
    <dbReference type="NCBI Taxonomy" id="1570016"/>
    <lineage>
        <taxon>Bacteria</taxon>
        <taxon>Pseudomonadati</taxon>
        <taxon>Pseudomonadota</taxon>
        <taxon>Gammaproteobacteria</taxon>
        <taxon>Thiotrichales</taxon>
        <taxon>Thioflexithrix</taxon>
    </lineage>
</organism>
<gene>
    <name evidence="1" type="ORF">TPSD3_11090</name>
</gene>
<accession>A0A251X7K9</accession>
<comment type="caution">
    <text evidence="1">The sequence shown here is derived from an EMBL/GenBank/DDBJ whole genome shotgun (WGS) entry which is preliminary data.</text>
</comment>
<protein>
    <submittedName>
        <fullName evidence="1">Uncharacterized protein</fullName>
    </submittedName>
</protein>
<keyword evidence="2" id="KW-1185">Reference proteome</keyword>
<sequence>MKILLSLFVLLIGFLATGIYLHETLEQQATAFCDAIPLATPIDVTHFKQTVLHTQPTTIGGAGLTDYSFHINAYHDVITEQKIAASGMDKFLNEVGIKSSAEDRQLYIVAWFSSFMPYTGYACEIRLEQQRVSSKHLFIAD</sequence>
<reference evidence="1 2" key="1">
    <citation type="submission" date="2016-12" db="EMBL/GenBank/DDBJ databases">
        <title>Thioflexothrix psekupsii D3 genome sequencing and assembly.</title>
        <authorList>
            <person name="Fomenkov A."/>
            <person name="Vincze T."/>
            <person name="Grabovich M."/>
            <person name="Anton B.P."/>
            <person name="Dubinina G."/>
            <person name="Orlova M."/>
            <person name="Belousova E."/>
            <person name="Roberts R.J."/>
        </authorList>
    </citation>
    <scope>NUCLEOTIDE SEQUENCE [LARGE SCALE GENOMIC DNA]</scope>
    <source>
        <strain evidence="1">D3</strain>
    </source>
</reference>
<evidence type="ECO:0000313" key="1">
    <source>
        <dbReference type="EMBL" id="OUD13179.1"/>
    </source>
</evidence>
<dbReference type="AlphaFoldDB" id="A0A251X7K9"/>
<dbReference type="EMBL" id="MSLT01000018">
    <property type="protein sequence ID" value="OUD13179.1"/>
    <property type="molecule type" value="Genomic_DNA"/>
</dbReference>